<keyword evidence="3" id="KW-1185">Reference proteome</keyword>
<dbReference type="PANTHER" id="PTHR33164:SF43">
    <property type="entry name" value="HTH-TYPE TRANSCRIPTIONAL REPRESSOR YETL"/>
    <property type="match status" value="1"/>
</dbReference>
<dbReference type="PROSITE" id="PS50995">
    <property type="entry name" value="HTH_MARR_2"/>
    <property type="match status" value="1"/>
</dbReference>
<dbReference type="InterPro" id="IPR036388">
    <property type="entry name" value="WH-like_DNA-bd_sf"/>
</dbReference>
<accession>A0ABN2NMM8</accession>
<dbReference type="InterPro" id="IPR036390">
    <property type="entry name" value="WH_DNA-bd_sf"/>
</dbReference>
<dbReference type="EMBL" id="BAAAQK010000028">
    <property type="protein sequence ID" value="GAA1876039.1"/>
    <property type="molecule type" value="Genomic_DNA"/>
</dbReference>
<reference evidence="2 3" key="1">
    <citation type="journal article" date="2019" name="Int. J. Syst. Evol. Microbiol.">
        <title>The Global Catalogue of Microorganisms (GCM) 10K type strain sequencing project: providing services to taxonomists for standard genome sequencing and annotation.</title>
        <authorList>
            <consortium name="The Broad Institute Genomics Platform"/>
            <consortium name="The Broad Institute Genome Sequencing Center for Infectious Disease"/>
            <person name="Wu L."/>
            <person name="Ma J."/>
        </authorList>
    </citation>
    <scope>NUCLEOTIDE SEQUENCE [LARGE SCALE GENOMIC DNA]</scope>
    <source>
        <strain evidence="2 3">JCM 16009</strain>
    </source>
</reference>
<evidence type="ECO:0000313" key="2">
    <source>
        <dbReference type="EMBL" id="GAA1876039.1"/>
    </source>
</evidence>
<gene>
    <name evidence="2" type="ORF">GCM10009836_66700</name>
</gene>
<dbReference type="SMART" id="SM00347">
    <property type="entry name" value="HTH_MARR"/>
    <property type="match status" value="1"/>
</dbReference>
<protein>
    <recommendedName>
        <fullName evidence="1">HTH marR-type domain-containing protein</fullName>
    </recommendedName>
</protein>
<name>A0ABN2NMM8_9PSEU</name>
<dbReference type="Gene3D" id="1.10.10.10">
    <property type="entry name" value="Winged helix-like DNA-binding domain superfamily/Winged helix DNA-binding domain"/>
    <property type="match status" value="1"/>
</dbReference>
<dbReference type="Pfam" id="PF01047">
    <property type="entry name" value="MarR"/>
    <property type="match status" value="1"/>
</dbReference>
<dbReference type="SUPFAM" id="SSF46785">
    <property type="entry name" value="Winged helix' DNA-binding domain"/>
    <property type="match status" value="1"/>
</dbReference>
<organism evidence="2 3">
    <name type="scientific">Pseudonocardia ailaonensis</name>
    <dbReference type="NCBI Taxonomy" id="367279"/>
    <lineage>
        <taxon>Bacteria</taxon>
        <taxon>Bacillati</taxon>
        <taxon>Actinomycetota</taxon>
        <taxon>Actinomycetes</taxon>
        <taxon>Pseudonocardiales</taxon>
        <taxon>Pseudonocardiaceae</taxon>
        <taxon>Pseudonocardia</taxon>
    </lineage>
</organism>
<dbReference type="PANTHER" id="PTHR33164">
    <property type="entry name" value="TRANSCRIPTIONAL REGULATOR, MARR FAMILY"/>
    <property type="match status" value="1"/>
</dbReference>
<comment type="caution">
    <text evidence="2">The sequence shown here is derived from an EMBL/GenBank/DDBJ whole genome shotgun (WGS) entry which is preliminary data.</text>
</comment>
<evidence type="ECO:0000259" key="1">
    <source>
        <dbReference type="PROSITE" id="PS50995"/>
    </source>
</evidence>
<dbReference type="Proteomes" id="UP001500449">
    <property type="component" value="Unassembled WGS sequence"/>
</dbReference>
<dbReference type="PRINTS" id="PR00598">
    <property type="entry name" value="HTHMARR"/>
</dbReference>
<dbReference type="InterPro" id="IPR000835">
    <property type="entry name" value="HTH_MarR-typ"/>
</dbReference>
<proteinExistence type="predicted"/>
<dbReference type="InterPro" id="IPR039422">
    <property type="entry name" value="MarR/SlyA-like"/>
</dbReference>
<evidence type="ECO:0000313" key="3">
    <source>
        <dbReference type="Proteomes" id="UP001500449"/>
    </source>
</evidence>
<sequence>MVTEPVPLTELLVRAGEAVTRFRRRVTAEHGLSGTALGVLESLARTGGLSHRELAGTLGVTPATLTPVVDELERVGEVRRERDRDDRRIVRVWITDAGARRAESAGADVGETMRAALPEPSSAEAETVRRHLHAVLAAMSDDPTPASRHIR</sequence>
<feature type="domain" description="HTH marR-type" evidence="1">
    <location>
        <begin position="5"/>
        <end position="137"/>
    </location>
</feature>
<dbReference type="RefSeq" id="WP_344426505.1">
    <property type="nucleotide sequence ID" value="NZ_BAAAQK010000028.1"/>
</dbReference>